<reference evidence="2" key="1">
    <citation type="journal article" date="2020" name="Stud. Mycol.">
        <title>101 Dothideomycetes genomes: a test case for predicting lifestyles and emergence of pathogens.</title>
        <authorList>
            <person name="Haridas S."/>
            <person name="Albert R."/>
            <person name="Binder M."/>
            <person name="Bloem J."/>
            <person name="Labutti K."/>
            <person name="Salamov A."/>
            <person name="Andreopoulos B."/>
            <person name="Baker S."/>
            <person name="Barry K."/>
            <person name="Bills G."/>
            <person name="Bluhm B."/>
            <person name="Cannon C."/>
            <person name="Castanera R."/>
            <person name="Culley D."/>
            <person name="Daum C."/>
            <person name="Ezra D."/>
            <person name="Gonzalez J."/>
            <person name="Henrissat B."/>
            <person name="Kuo A."/>
            <person name="Liang C."/>
            <person name="Lipzen A."/>
            <person name="Lutzoni F."/>
            <person name="Magnuson J."/>
            <person name="Mondo S."/>
            <person name="Nolan M."/>
            <person name="Ohm R."/>
            <person name="Pangilinan J."/>
            <person name="Park H.-J."/>
            <person name="Ramirez L."/>
            <person name="Alfaro M."/>
            <person name="Sun H."/>
            <person name="Tritt A."/>
            <person name="Yoshinaga Y."/>
            <person name="Zwiers L.-H."/>
            <person name="Turgeon B."/>
            <person name="Goodwin S."/>
            <person name="Spatafora J."/>
            <person name="Crous P."/>
            <person name="Grigoriev I."/>
        </authorList>
    </citation>
    <scope>NUCLEOTIDE SEQUENCE</scope>
    <source>
        <strain evidence="2">CBS 113389</strain>
    </source>
</reference>
<dbReference type="GeneID" id="54470383"/>
<dbReference type="RefSeq" id="XP_033590983.1">
    <property type="nucleotide sequence ID" value="XM_033729381.1"/>
</dbReference>
<feature type="region of interest" description="Disordered" evidence="1">
    <location>
        <begin position="331"/>
        <end position="360"/>
    </location>
</feature>
<dbReference type="SUPFAM" id="SSF81383">
    <property type="entry name" value="F-box domain"/>
    <property type="match status" value="1"/>
</dbReference>
<evidence type="ECO:0000313" key="3">
    <source>
        <dbReference type="Proteomes" id="UP000799767"/>
    </source>
</evidence>
<dbReference type="OrthoDB" id="3971593at2759"/>
<dbReference type="InterPro" id="IPR036047">
    <property type="entry name" value="F-box-like_dom_sf"/>
</dbReference>
<protein>
    <recommendedName>
        <fullName evidence="4">F-box domain-containing protein</fullName>
    </recommendedName>
</protein>
<accession>A0A6A6PXF4</accession>
<evidence type="ECO:0000313" key="2">
    <source>
        <dbReference type="EMBL" id="KAF2484414.1"/>
    </source>
</evidence>
<gene>
    <name evidence="2" type="ORF">BDY17DRAFT_127905</name>
</gene>
<dbReference type="Gene3D" id="1.20.1280.50">
    <property type="match status" value="1"/>
</dbReference>
<evidence type="ECO:0000256" key="1">
    <source>
        <dbReference type="SAM" id="MobiDB-lite"/>
    </source>
</evidence>
<dbReference type="Proteomes" id="UP000799767">
    <property type="component" value="Unassembled WGS sequence"/>
</dbReference>
<name>A0A6A6PXF4_9PEZI</name>
<keyword evidence="3" id="KW-1185">Reference proteome</keyword>
<evidence type="ECO:0008006" key="4">
    <source>
        <dbReference type="Google" id="ProtNLM"/>
    </source>
</evidence>
<organism evidence="2 3">
    <name type="scientific">Neohortaea acidophila</name>
    <dbReference type="NCBI Taxonomy" id="245834"/>
    <lineage>
        <taxon>Eukaryota</taxon>
        <taxon>Fungi</taxon>
        <taxon>Dikarya</taxon>
        <taxon>Ascomycota</taxon>
        <taxon>Pezizomycotina</taxon>
        <taxon>Dothideomycetes</taxon>
        <taxon>Dothideomycetidae</taxon>
        <taxon>Mycosphaerellales</taxon>
        <taxon>Teratosphaeriaceae</taxon>
        <taxon>Neohortaea</taxon>
    </lineage>
</organism>
<sequence>MAGLNSDPFAQLPIETNQHIASFLEYDQDLCSYRLICQSTLNAIDADNCSFWRRRFLTRFEKPSWSGSNAQYKSSYQKRQNVLKHGAFFKQGRTLEEYKCLEVLRDLIVESFSSKPSAEDQVYESLNLQTILKFIVANNFLQSVFQPFRSTRPQMSIKPLLHTLQILCAPMLLSLEPHIMNHHFGFPDSQSAVYSCGFKYPLIAGIDDRTINMDLLLHNVNFWKYHMIREAEATLFQSFSQLDDDERPRWWSTQLTQKRQPLGRHWKGSYAYLSLKEVKALRQGGSDDQIQDCFAGEDDAFAFQDMRLDEVEDDQPFPWPPLFERHLQSLKQPTNHAKTRAQRRSTASSSEDPASPTKAVSFRFNGEGIDTSESFLATGWLNPLPPQQGIPGWQRVTMMKYFADEDTGSIDTEALWAYEGVVLPGGQIMLGRWWSVADTDDEMYSGPFILWCVDGPKYDATGEGEEEMDDGPSMVLDG</sequence>
<dbReference type="EMBL" id="MU001634">
    <property type="protein sequence ID" value="KAF2484414.1"/>
    <property type="molecule type" value="Genomic_DNA"/>
</dbReference>
<proteinExistence type="predicted"/>
<dbReference type="AlphaFoldDB" id="A0A6A6PXF4"/>